<organism evidence="2 3">
    <name type="scientific">Nitrospira defluvii</name>
    <dbReference type="NCBI Taxonomy" id="330214"/>
    <lineage>
        <taxon>Bacteria</taxon>
        <taxon>Pseudomonadati</taxon>
        <taxon>Nitrospirota</taxon>
        <taxon>Nitrospiria</taxon>
        <taxon>Nitrospirales</taxon>
        <taxon>Nitrospiraceae</taxon>
        <taxon>Nitrospira</taxon>
    </lineage>
</organism>
<feature type="signal peptide" evidence="1">
    <location>
        <begin position="1"/>
        <end position="20"/>
    </location>
</feature>
<dbReference type="STRING" id="330214.NIDE0921"/>
<gene>
    <name evidence="2" type="ORF">NIDE0921</name>
</gene>
<dbReference type="KEGG" id="nde:NIDE0921"/>
<sequence length="90" mass="9705">MRLRSRRCSILAAPPILSHAPLLFQTLGISINVCCLSGTELGDLPYLPEALAIPKQSWDSITHWSDSLSSEILDFIFRAGSVSFSQGGGS</sequence>
<evidence type="ECO:0000313" key="3">
    <source>
        <dbReference type="Proteomes" id="UP000001660"/>
    </source>
</evidence>
<evidence type="ECO:0000256" key="1">
    <source>
        <dbReference type="SAM" id="SignalP"/>
    </source>
</evidence>
<accession>D8PBS5</accession>
<dbReference type="EMBL" id="FP929003">
    <property type="protein sequence ID" value="CBK40684.1"/>
    <property type="molecule type" value="Genomic_DNA"/>
</dbReference>
<reference evidence="2 3" key="1">
    <citation type="journal article" date="2010" name="Proc. Natl. Acad. Sci. U.S.A.">
        <title>A Nitrospira metagenome illuminates the physiology and evolution of globally important nitrite-oxidizing bacteria.</title>
        <authorList>
            <person name="Lucker S."/>
            <person name="Wagner M."/>
            <person name="Maixner F."/>
            <person name="Pelletier E."/>
            <person name="Koch H."/>
            <person name="Vacherie B."/>
            <person name="Rattei T."/>
            <person name="Sinninghe Damste J."/>
            <person name="Spieck E."/>
            <person name="Le Paslier D."/>
            <person name="Daims H."/>
        </authorList>
    </citation>
    <scope>NUCLEOTIDE SEQUENCE [LARGE SCALE GENOMIC DNA]</scope>
</reference>
<dbReference type="AlphaFoldDB" id="D8PBS5"/>
<protein>
    <submittedName>
        <fullName evidence="2">Uncharacterized protein</fullName>
    </submittedName>
</protein>
<keyword evidence="3" id="KW-1185">Reference proteome</keyword>
<name>D8PBS5_9BACT</name>
<evidence type="ECO:0000313" key="2">
    <source>
        <dbReference type="EMBL" id="CBK40684.1"/>
    </source>
</evidence>
<proteinExistence type="predicted"/>
<feature type="chain" id="PRO_5003119806" evidence="1">
    <location>
        <begin position="21"/>
        <end position="90"/>
    </location>
</feature>
<dbReference type="HOGENOM" id="CLU_2435395_0_0_0"/>
<keyword evidence="1" id="KW-0732">Signal</keyword>
<dbReference type="Proteomes" id="UP000001660">
    <property type="component" value="Chromosome"/>
</dbReference>